<dbReference type="Proteomes" id="UP000528286">
    <property type="component" value="Unassembled WGS sequence"/>
</dbReference>
<reference evidence="3 4" key="1">
    <citation type="submission" date="2020-08" db="EMBL/GenBank/DDBJ databases">
        <title>Genomic Encyclopedia of Type Strains, Phase IV (KMG-IV): sequencing the most valuable type-strain genomes for metagenomic binning, comparative biology and taxonomic classification.</title>
        <authorList>
            <person name="Goeker M."/>
        </authorList>
    </citation>
    <scope>NUCLEOTIDE SEQUENCE [LARGE SCALE GENOMIC DNA]</scope>
    <source>
        <strain evidence="3 4">DSM 29853</strain>
    </source>
</reference>
<dbReference type="Pfam" id="PF07007">
    <property type="entry name" value="LprI"/>
    <property type="match status" value="1"/>
</dbReference>
<keyword evidence="4" id="KW-1185">Reference proteome</keyword>
<feature type="signal peptide" evidence="1">
    <location>
        <begin position="1"/>
        <end position="23"/>
    </location>
</feature>
<proteinExistence type="predicted"/>
<sequence>MMKMTALALCFSLAAGFALQATAQEQAAPEPDCKAPVTQSDMNEYAARDSQAADKDLNAQYKQTREAVRNLDRDLDDALKGAEKALVEAQRAWVTFRDADCRLQGFQARGGTMEPLLVSSCLADKSRERTKQLKELADSLR</sequence>
<dbReference type="PANTHER" id="PTHR39176:SF1">
    <property type="entry name" value="PERIPLASMIC PROTEIN"/>
    <property type="match status" value="1"/>
</dbReference>
<name>A0A7W6J3B3_9HYPH</name>
<comment type="caution">
    <text evidence="3">The sequence shown here is derived from an EMBL/GenBank/DDBJ whole genome shotgun (WGS) entry which is preliminary data.</text>
</comment>
<dbReference type="PANTHER" id="PTHR39176">
    <property type="entry name" value="PERIPLASMIC PROTEIN-RELATED"/>
    <property type="match status" value="1"/>
</dbReference>
<evidence type="ECO:0000313" key="4">
    <source>
        <dbReference type="Proteomes" id="UP000528286"/>
    </source>
</evidence>
<gene>
    <name evidence="3" type="ORF">GGR23_000377</name>
</gene>
<dbReference type="AlphaFoldDB" id="A0A7W6J3B3"/>
<dbReference type="Gene3D" id="1.20.1270.180">
    <property type="match status" value="1"/>
</dbReference>
<keyword evidence="1" id="KW-0732">Signal</keyword>
<protein>
    <submittedName>
        <fullName evidence="3">Uncharacterized protein YecT (DUF1311 family)</fullName>
    </submittedName>
</protein>
<feature type="chain" id="PRO_5030526118" evidence="1">
    <location>
        <begin position="24"/>
        <end position="141"/>
    </location>
</feature>
<accession>A0A7W6J3B3</accession>
<evidence type="ECO:0000313" key="3">
    <source>
        <dbReference type="EMBL" id="MBB4063216.1"/>
    </source>
</evidence>
<feature type="domain" description="Lysozyme inhibitor LprI-like N-terminal" evidence="2">
    <location>
        <begin position="37"/>
        <end position="133"/>
    </location>
</feature>
<dbReference type="RefSeq" id="WP_183364418.1">
    <property type="nucleotide sequence ID" value="NZ_JACIEZ010000001.1"/>
</dbReference>
<dbReference type="InterPro" id="IPR009739">
    <property type="entry name" value="LprI-like_N"/>
</dbReference>
<organism evidence="3 4">
    <name type="scientific">Gellertiella hungarica</name>
    <dbReference type="NCBI Taxonomy" id="1572859"/>
    <lineage>
        <taxon>Bacteria</taxon>
        <taxon>Pseudomonadati</taxon>
        <taxon>Pseudomonadota</taxon>
        <taxon>Alphaproteobacteria</taxon>
        <taxon>Hyphomicrobiales</taxon>
        <taxon>Rhizobiaceae</taxon>
        <taxon>Gellertiella</taxon>
    </lineage>
</organism>
<evidence type="ECO:0000259" key="2">
    <source>
        <dbReference type="Pfam" id="PF07007"/>
    </source>
</evidence>
<evidence type="ECO:0000256" key="1">
    <source>
        <dbReference type="SAM" id="SignalP"/>
    </source>
</evidence>
<dbReference type="EMBL" id="JACIEZ010000001">
    <property type="protein sequence ID" value="MBB4063216.1"/>
    <property type="molecule type" value="Genomic_DNA"/>
</dbReference>